<feature type="domain" description="CAF17 C-terminal" evidence="2">
    <location>
        <begin position="247"/>
        <end position="318"/>
    </location>
</feature>
<accession>A0A506UQR3</accession>
<dbReference type="GO" id="GO:0016226">
    <property type="term" value="P:iron-sulfur cluster assembly"/>
    <property type="evidence" value="ECO:0007669"/>
    <property type="project" value="TreeGrafter"/>
</dbReference>
<evidence type="ECO:0000259" key="2">
    <source>
        <dbReference type="Pfam" id="PF25455"/>
    </source>
</evidence>
<dbReference type="EMBL" id="SORZ01000001">
    <property type="protein sequence ID" value="TPW35680.1"/>
    <property type="molecule type" value="Genomic_DNA"/>
</dbReference>
<dbReference type="InterPro" id="IPR045179">
    <property type="entry name" value="YgfZ/GcvT"/>
</dbReference>
<keyword evidence="1" id="KW-0809">Transit peptide</keyword>
<dbReference type="SUPFAM" id="SSF103025">
    <property type="entry name" value="Folate-binding domain"/>
    <property type="match status" value="1"/>
</dbReference>
<dbReference type="RefSeq" id="WP_165600151.1">
    <property type="nucleotide sequence ID" value="NZ_SORZ01000001.1"/>
</dbReference>
<dbReference type="InterPro" id="IPR027266">
    <property type="entry name" value="TrmE/GcvT-like"/>
</dbReference>
<organism evidence="3 4">
    <name type="scientific">Oecophyllibacter saccharovorans</name>
    <dbReference type="NCBI Taxonomy" id="2558360"/>
    <lineage>
        <taxon>Bacteria</taxon>
        <taxon>Pseudomonadati</taxon>
        <taxon>Pseudomonadota</taxon>
        <taxon>Alphaproteobacteria</taxon>
        <taxon>Acetobacterales</taxon>
        <taxon>Acetobacteraceae</taxon>
        <taxon>Oecophyllibacter</taxon>
    </lineage>
</organism>
<evidence type="ECO:0000313" key="3">
    <source>
        <dbReference type="EMBL" id="TPW35680.1"/>
    </source>
</evidence>
<sequence>MRLMMNRNHLSPPFLPHPDRSVLSISGGDRIAFLQGLITADLKGDRPASAGSASAAVPHQAGDWAPVAATPCNWSALLTPQGRIEALFFVFSTSDALLIDVPASVAQALLQRLQLFRLRADVVLAMTDLQVITGLAEPFPQSGHCLFPASALPALQAIAPDPRTPQAGWRALVSPDFPANLTTPDRPPETWQSRRLKLGLPEWEDIEPGRTLALEADLDCLGGVSWTKGCYMGQEVTARTHYRGLLKRRLMPVELDEGEFPTLPENLPLVLDEREVGEVRSRLGKRGIALLHRTAWGSQTLKLADGRNVRSPWPAWLPDFSPASSDADPA</sequence>
<dbReference type="Proteomes" id="UP000315037">
    <property type="component" value="Unassembled WGS sequence"/>
</dbReference>
<gene>
    <name evidence="3" type="ORF">E3202_01595</name>
</gene>
<protein>
    <submittedName>
        <fullName evidence="3">Folate-binding protein</fullName>
    </submittedName>
</protein>
<comment type="caution">
    <text evidence="3">The sequence shown here is derived from an EMBL/GenBank/DDBJ whole genome shotgun (WGS) entry which is preliminary data.</text>
</comment>
<reference evidence="3 4" key="1">
    <citation type="submission" date="2019-03" db="EMBL/GenBank/DDBJ databases">
        <title>The complete genome sequence of Neokomagataea sp. Jb2 NBRC113641.</title>
        <authorList>
            <person name="Chua K.-O."/>
            <person name="Chan K.-G."/>
            <person name="See-Too W.-S."/>
        </authorList>
    </citation>
    <scope>NUCLEOTIDE SEQUENCE [LARGE SCALE GENOMIC DNA]</scope>
    <source>
        <strain evidence="3 4">Jb2</strain>
    </source>
</reference>
<proteinExistence type="predicted"/>
<dbReference type="InterPro" id="IPR057460">
    <property type="entry name" value="CAF17_C"/>
</dbReference>
<dbReference type="Pfam" id="PF25455">
    <property type="entry name" value="Beta-barrel_CAF17_C"/>
    <property type="match status" value="1"/>
</dbReference>
<dbReference type="AlphaFoldDB" id="A0A506UQR3"/>
<keyword evidence="4" id="KW-1185">Reference proteome</keyword>
<name>A0A506UQR3_9PROT</name>
<evidence type="ECO:0000313" key="4">
    <source>
        <dbReference type="Proteomes" id="UP000315037"/>
    </source>
</evidence>
<dbReference type="Gene3D" id="3.30.1360.120">
    <property type="entry name" value="Probable tRNA modification gtpase trme, domain 1"/>
    <property type="match status" value="2"/>
</dbReference>
<dbReference type="NCBIfam" id="TIGR03317">
    <property type="entry name" value="ygfZ_signature"/>
    <property type="match status" value="1"/>
</dbReference>
<dbReference type="InterPro" id="IPR017703">
    <property type="entry name" value="YgfZ/GCV_T_CS"/>
</dbReference>
<evidence type="ECO:0000256" key="1">
    <source>
        <dbReference type="ARBA" id="ARBA00022946"/>
    </source>
</evidence>
<dbReference type="PANTHER" id="PTHR22602:SF0">
    <property type="entry name" value="TRANSFERASE CAF17, MITOCHONDRIAL-RELATED"/>
    <property type="match status" value="1"/>
</dbReference>
<dbReference type="PANTHER" id="PTHR22602">
    <property type="entry name" value="TRANSFERASE CAF17, MITOCHONDRIAL-RELATED"/>
    <property type="match status" value="1"/>
</dbReference>